<reference evidence="9 10" key="1">
    <citation type="submission" date="2020-07" db="EMBL/GenBank/DDBJ databases">
        <title>Vibrio marinisediminis sp. nov., isolated from marine sediment.</title>
        <authorList>
            <person name="Ji X."/>
        </authorList>
    </citation>
    <scope>NUCLEOTIDE SEQUENCE [LARGE SCALE GENOMIC DNA]</scope>
    <source>
        <strain evidence="9 10">404</strain>
    </source>
</reference>
<accession>A0A7W2IUW3</accession>
<dbReference type="InterPro" id="IPR036942">
    <property type="entry name" value="Beta-barrel_TonB_sf"/>
</dbReference>
<dbReference type="Gene3D" id="2.40.170.20">
    <property type="entry name" value="TonB-dependent receptor, beta-barrel domain"/>
    <property type="match status" value="1"/>
</dbReference>
<keyword evidence="6 7" id="KW-0998">Cell outer membrane</keyword>
<comment type="subcellular location">
    <subcellularLocation>
        <location evidence="1 7">Cell outer membrane</location>
        <topology evidence="1 7">Multi-pass membrane protein</topology>
    </subcellularLocation>
</comment>
<keyword evidence="9" id="KW-0675">Receptor</keyword>
<dbReference type="Pfam" id="PF07715">
    <property type="entry name" value="Plug"/>
    <property type="match status" value="1"/>
</dbReference>
<keyword evidence="5 7" id="KW-0472">Membrane</keyword>
<keyword evidence="4 7" id="KW-0812">Transmembrane</keyword>
<keyword evidence="2 7" id="KW-0813">Transport</keyword>
<comment type="similarity">
    <text evidence="7">Belongs to the TonB-dependent receptor family.</text>
</comment>
<dbReference type="GO" id="GO:0009279">
    <property type="term" value="C:cell outer membrane"/>
    <property type="evidence" value="ECO:0007669"/>
    <property type="project" value="UniProtKB-SubCell"/>
</dbReference>
<dbReference type="Proteomes" id="UP000571701">
    <property type="component" value="Unassembled WGS sequence"/>
</dbReference>
<dbReference type="AlphaFoldDB" id="A0A7W2IUW3"/>
<evidence type="ECO:0000256" key="2">
    <source>
        <dbReference type="ARBA" id="ARBA00022448"/>
    </source>
</evidence>
<evidence type="ECO:0000256" key="6">
    <source>
        <dbReference type="ARBA" id="ARBA00023237"/>
    </source>
</evidence>
<keyword evidence="3 7" id="KW-1134">Transmembrane beta strand</keyword>
<dbReference type="InterPro" id="IPR037066">
    <property type="entry name" value="Plug_dom_sf"/>
</dbReference>
<dbReference type="PROSITE" id="PS52016">
    <property type="entry name" value="TONB_DEPENDENT_REC_3"/>
    <property type="match status" value="1"/>
</dbReference>
<dbReference type="RefSeq" id="WP_182110059.1">
    <property type="nucleotide sequence ID" value="NZ_JACFYF010000013.1"/>
</dbReference>
<evidence type="ECO:0000313" key="9">
    <source>
        <dbReference type="EMBL" id="MBA5764001.1"/>
    </source>
</evidence>
<organism evidence="9 10">
    <name type="scientific">Vibrio marinisediminis</name>
    <dbReference type="NCBI Taxonomy" id="2758441"/>
    <lineage>
        <taxon>Bacteria</taxon>
        <taxon>Pseudomonadati</taxon>
        <taxon>Pseudomonadota</taxon>
        <taxon>Gammaproteobacteria</taxon>
        <taxon>Vibrionales</taxon>
        <taxon>Vibrionaceae</taxon>
        <taxon>Vibrio</taxon>
    </lineage>
</organism>
<dbReference type="InterPro" id="IPR039426">
    <property type="entry name" value="TonB-dep_rcpt-like"/>
</dbReference>
<name>A0A7W2IUW3_9VIBR</name>
<proteinExistence type="inferred from homology"/>
<evidence type="ECO:0000313" key="10">
    <source>
        <dbReference type="Proteomes" id="UP000571701"/>
    </source>
</evidence>
<protein>
    <submittedName>
        <fullName evidence="9">TonB-dependent receptor</fullName>
    </submittedName>
</protein>
<dbReference type="SUPFAM" id="SSF56935">
    <property type="entry name" value="Porins"/>
    <property type="match status" value="1"/>
</dbReference>
<evidence type="ECO:0000256" key="3">
    <source>
        <dbReference type="ARBA" id="ARBA00022452"/>
    </source>
</evidence>
<keyword evidence="10" id="KW-1185">Reference proteome</keyword>
<evidence type="ECO:0000256" key="1">
    <source>
        <dbReference type="ARBA" id="ARBA00004571"/>
    </source>
</evidence>
<evidence type="ECO:0000259" key="8">
    <source>
        <dbReference type="Pfam" id="PF07715"/>
    </source>
</evidence>
<evidence type="ECO:0000256" key="4">
    <source>
        <dbReference type="ARBA" id="ARBA00022692"/>
    </source>
</evidence>
<comment type="caution">
    <text evidence="9">The sequence shown here is derived from an EMBL/GenBank/DDBJ whole genome shotgun (WGS) entry which is preliminary data.</text>
</comment>
<evidence type="ECO:0000256" key="5">
    <source>
        <dbReference type="ARBA" id="ARBA00023136"/>
    </source>
</evidence>
<evidence type="ECO:0000256" key="7">
    <source>
        <dbReference type="PROSITE-ProRule" id="PRU01360"/>
    </source>
</evidence>
<feature type="domain" description="TonB-dependent receptor plug" evidence="8">
    <location>
        <begin position="48"/>
        <end position="168"/>
    </location>
</feature>
<dbReference type="Gene3D" id="2.170.130.10">
    <property type="entry name" value="TonB-dependent receptor, plug domain"/>
    <property type="match status" value="1"/>
</dbReference>
<gene>
    <name evidence="9" type="ORF">H2O73_16675</name>
</gene>
<dbReference type="EMBL" id="JACFYF010000013">
    <property type="protein sequence ID" value="MBA5764001.1"/>
    <property type="molecule type" value="Genomic_DNA"/>
</dbReference>
<sequence>MDSSHTITPIAFAIICTLYGGYAQAQQTTKQDHKETEQSETEVVVVTGTALTIDRLELEQAPKNNPSLSQVLKHEPRVGINDAQGSMQGGDLKPEEISLSGARPHQTKYTIDGVGVNNSTTFGNSKEHPTALSSGHTSGYFVDTNLIDSVEVLDHNISAEHGGFTGGVVDAQLRKPTEEFVIDYNFRINDSDWNEPQKVGENFQDSYGTPIDGSGEYQPNFQKRMHALHLGGAISDTQKLALNVSHQVSEIPLANSKDVDQTMDNIFITHIWESGAWQTTTDVRYAAHESNHFMNDANSNGAYQQNSESTNSHSGFGATFKVEREFTSGHWQNSLAYDQLNDERKADSDYFVTFMKRVGSSFEFYNEGSYGNLKQSQESYQYKSAFHWDPIQLGPSEHQASIGVELNHQQGKVQRQDDHVVYQHRELVPGNPLISTLTRYEAANYDADAQQYSVFVDDRMQWDRWGVYLGGRVDHMSVFNQTVFSPRFTTSWDFDMVDTNRVTLGANRYYSANLLGWALKAEQKKYQSRSRSCTPNDGNWSNLDPSNLTCASTTTYDGLALNQADIPYSDELSAAWAIDINNFAFNTVYIYRQQRDGITYSTDSASGTATLHNNIKSDDQIISLEVSTIHPYEIAGGYFSSNWKIAYDHRRGHGDLKASYDQGNDLGGGFQDEWVMLDGQLVRYSEMDVSGYQSPVKSSLDLNMYWVDAGLVWNNRINYQQGKKATAYQGMETVEINGQRESVNSLASTELDDLITWDMAVNWTPAQLDDHVIFGLSVTNVLDTQEVVSISGIQLGNNIPNEHYNTGRQVWLNVNVRN</sequence>
<dbReference type="InterPro" id="IPR012910">
    <property type="entry name" value="Plug_dom"/>
</dbReference>